<sequence length="544" mass="62457">MASKNQILKLSQFFLSQKSTRTVPLLTKPSQIPPTPASPESPDVPTWLRESKNPELAGNNDNDFVIPSLANWVENHNLVNENNDLNHLIFEADVSDVDKAAEILNKHYPSTDSVVQALNECSFNATNTLISQLLERFSNDWIPAFGAFIWAKNQTGYVHPPELYNSMVDILGRRKKFNLMWELLKEMENLEGYVSLFTMSKVMRRLARAGKYEDAVDAFRGIEKYGVSKDLKALNIVMDTLVKEGSVEYAYSVFMEFKDCIPVDLSSFNILIHGYCKARKLEDAKETMNEMEKHGFHPNVVSYTCFIELYCRLKDFRNVKATLDEMQEKGCKPNVITYTIVMLALGKANQINEALEFYEIMKRNGCVPDSSCYSSLIFILSQSGRLKDAWNVFEDMKKQGVSRNLLTYNTMISCACTHLEEENAIKLLQRMEEDSCKPDIKTYAPLLKMCCRKKRMKVLKFLLSHMFKNNVSIELSTYTLLVRGLCKSGKLDYACSVYEETVLKGMVPKYDTYKMLVQELEQRNMIEAKEKIEKLMFQAEEPQL</sequence>
<dbReference type="SUPFAM" id="SSF140860">
    <property type="entry name" value="Pseudo ankyrin repeat-like"/>
    <property type="match status" value="1"/>
</dbReference>
<dbReference type="InterPro" id="IPR033443">
    <property type="entry name" value="PROP1-like_PPR_dom"/>
</dbReference>
<feature type="repeat" description="PPR" evidence="3">
    <location>
        <begin position="474"/>
        <end position="508"/>
    </location>
</feature>
<evidence type="ECO:0000259" key="5">
    <source>
        <dbReference type="Pfam" id="PF17177"/>
    </source>
</evidence>
<comment type="similarity">
    <text evidence="1">Belongs to the PPR family. P subfamily.</text>
</comment>
<dbReference type="PROSITE" id="PS51375">
    <property type="entry name" value="PPR"/>
    <property type="match status" value="7"/>
</dbReference>
<evidence type="ECO:0000313" key="7">
    <source>
        <dbReference type="Proteomes" id="UP000027138"/>
    </source>
</evidence>
<gene>
    <name evidence="6" type="ORF">JCGZ_22705</name>
</gene>
<dbReference type="InterPro" id="IPR002885">
    <property type="entry name" value="PPR_rpt"/>
</dbReference>
<dbReference type="AlphaFoldDB" id="A0A067K135"/>
<feature type="repeat" description="PPR" evidence="3">
    <location>
        <begin position="264"/>
        <end position="298"/>
    </location>
</feature>
<evidence type="ECO:0000256" key="3">
    <source>
        <dbReference type="PROSITE-ProRule" id="PRU00708"/>
    </source>
</evidence>
<dbReference type="PANTHER" id="PTHR47941">
    <property type="entry name" value="PENTATRICOPEPTIDE REPEAT-CONTAINING PROTEIN 3, MITOCHONDRIAL"/>
    <property type="match status" value="1"/>
</dbReference>
<feature type="repeat" description="PPR" evidence="3">
    <location>
        <begin position="195"/>
        <end position="229"/>
    </location>
</feature>
<feature type="domain" description="PROP1-like PPR" evidence="5">
    <location>
        <begin position="347"/>
        <end position="491"/>
    </location>
</feature>
<dbReference type="Gene3D" id="1.25.40.10">
    <property type="entry name" value="Tetratricopeptide repeat domain"/>
    <property type="match status" value="4"/>
</dbReference>
<organism evidence="6 7">
    <name type="scientific">Jatropha curcas</name>
    <name type="common">Barbados nut</name>
    <dbReference type="NCBI Taxonomy" id="180498"/>
    <lineage>
        <taxon>Eukaryota</taxon>
        <taxon>Viridiplantae</taxon>
        <taxon>Streptophyta</taxon>
        <taxon>Embryophyta</taxon>
        <taxon>Tracheophyta</taxon>
        <taxon>Spermatophyta</taxon>
        <taxon>Magnoliopsida</taxon>
        <taxon>eudicotyledons</taxon>
        <taxon>Gunneridae</taxon>
        <taxon>Pentapetalae</taxon>
        <taxon>rosids</taxon>
        <taxon>fabids</taxon>
        <taxon>Malpighiales</taxon>
        <taxon>Euphorbiaceae</taxon>
        <taxon>Crotonoideae</taxon>
        <taxon>Jatropheae</taxon>
        <taxon>Jatropha</taxon>
    </lineage>
</organism>
<proteinExistence type="inferred from homology"/>
<dbReference type="InterPro" id="IPR011990">
    <property type="entry name" value="TPR-like_helical_dom_sf"/>
</dbReference>
<dbReference type="Proteomes" id="UP000027138">
    <property type="component" value="Unassembled WGS sequence"/>
</dbReference>
<feature type="repeat" description="PPR" evidence="3">
    <location>
        <begin position="369"/>
        <end position="403"/>
    </location>
</feature>
<dbReference type="Pfam" id="PF17177">
    <property type="entry name" value="PPR_long"/>
    <property type="match status" value="1"/>
</dbReference>
<reference evidence="6 7" key="1">
    <citation type="journal article" date="2014" name="PLoS ONE">
        <title>Global Analysis of Gene Expression Profiles in Physic Nut (Jatropha curcas L.) Seedlings Exposed to Salt Stress.</title>
        <authorList>
            <person name="Zhang L."/>
            <person name="Zhang C."/>
            <person name="Wu P."/>
            <person name="Chen Y."/>
            <person name="Li M."/>
            <person name="Jiang H."/>
            <person name="Wu G."/>
        </authorList>
    </citation>
    <scope>NUCLEOTIDE SEQUENCE [LARGE SCALE GENOMIC DNA]</scope>
    <source>
        <strain evidence="7">cv. GZQX0401</strain>
        <tissue evidence="6">Young leaves</tissue>
    </source>
</reference>
<evidence type="ECO:0000256" key="2">
    <source>
        <dbReference type="ARBA" id="ARBA00022737"/>
    </source>
</evidence>
<evidence type="ECO:0000313" key="6">
    <source>
        <dbReference type="EMBL" id="KDP25975.1"/>
    </source>
</evidence>
<dbReference type="NCBIfam" id="TIGR00756">
    <property type="entry name" value="PPR"/>
    <property type="match status" value="7"/>
</dbReference>
<feature type="repeat" description="PPR" evidence="3">
    <location>
        <begin position="334"/>
        <end position="368"/>
    </location>
</feature>
<feature type="region of interest" description="Disordered" evidence="4">
    <location>
        <begin position="26"/>
        <end position="56"/>
    </location>
</feature>
<keyword evidence="2" id="KW-0677">Repeat</keyword>
<accession>A0A067K135</accession>
<keyword evidence="7" id="KW-1185">Reference proteome</keyword>
<dbReference type="OrthoDB" id="185373at2759"/>
<dbReference type="EMBL" id="KK914941">
    <property type="protein sequence ID" value="KDP25975.1"/>
    <property type="molecule type" value="Genomic_DNA"/>
</dbReference>
<evidence type="ECO:0000256" key="1">
    <source>
        <dbReference type="ARBA" id="ARBA00007626"/>
    </source>
</evidence>
<dbReference type="Pfam" id="PF13041">
    <property type="entry name" value="PPR_2"/>
    <property type="match status" value="1"/>
</dbReference>
<dbReference type="Pfam" id="PF01535">
    <property type="entry name" value="PPR"/>
    <property type="match status" value="2"/>
</dbReference>
<protein>
    <recommendedName>
        <fullName evidence="5">PROP1-like PPR domain-containing protein</fullName>
    </recommendedName>
</protein>
<name>A0A067K135_JATCU</name>
<evidence type="ECO:0000256" key="4">
    <source>
        <dbReference type="SAM" id="MobiDB-lite"/>
    </source>
</evidence>
<feature type="repeat" description="PPR" evidence="3">
    <location>
        <begin position="404"/>
        <end position="438"/>
    </location>
</feature>
<feature type="repeat" description="PPR" evidence="3">
    <location>
        <begin position="299"/>
        <end position="333"/>
    </location>
</feature>